<dbReference type="GO" id="GO:0000731">
    <property type="term" value="P:DNA synthesis involved in DNA repair"/>
    <property type="evidence" value="ECO:0007669"/>
    <property type="project" value="InterPro"/>
</dbReference>
<sequence length="216" mass="23798">MAPKRNTSSLTTPRTTRSSSGSTPGVQRKVNDIFKSTTTKRRGDLDTGKIPKKLSPVVSATKKSRKEFNDDEGIGGPVIPLQLSSTKTDSTSALPNKKSARDVTPVDAEEIEASASDEDDGRVPVDSSVTEELEWNLPTIPRRNKNAIEIHQEHMKDSDKLLRAFDLNYAYGPCVGLSRLERWERAKTLGLDPPGDVWIMLTSEPELGQNLFHGQV</sequence>
<feature type="region of interest" description="Disordered" evidence="1">
    <location>
        <begin position="1"/>
        <end position="106"/>
    </location>
</feature>
<feature type="compositionally biased region" description="Low complexity" evidence="1">
    <location>
        <begin position="7"/>
        <end position="25"/>
    </location>
</feature>
<dbReference type="GO" id="GO:0006261">
    <property type="term" value="P:DNA-templated DNA replication"/>
    <property type="evidence" value="ECO:0007669"/>
    <property type="project" value="TreeGrafter"/>
</dbReference>
<keyword evidence="3" id="KW-1185">Reference proteome</keyword>
<feature type="compositionally biased region" description="Polar residues" evidence="1">
    <location>
        <begin position="82"/>
        <end position="94"/>
    </location>
</feature>
<evidence type="ECO:0000313" key="3">
    <source>
        <dbReference type="Proteomes" id="UP000274822"/>
    </source>
</evidence>
<dbReference type="GO" id="GO:0003887">
    <property type="term" value="F:DNA-directed DNA polymerase activity"/>
    <property type="evidence" value="ECO:0007669"/>
    <property type="project" value="TreeGrafter"/>
</dbReference>
<dbReference type="Pfam" id="PF04081">
    <property type="entry name" value="DNA_pol_delta_4"/>
    <property type="match status" value="1"/>
</dbReference>
<evidence type="ECO:0000256" key="1">
    <source>
        <dbReference type="SAM" id="MobiDB-lite"/>
    </source>
</evidence>
<evidence type="ECO:0000313" key="2">
    <source>
        <dbReference type="EMBL" id="RUS33085.1"/>
    </source>
</evidence>
<name>A0A433QTK3_9FUNG</name>
<protein>
    <submittedName>
        <fullName evidence="2">DNA polymerase delta, subunit 4-domain-containing protein</fullName>
    </submittedName>
</protein>
<dbReference type="Proteomes" id="UP000274822">
    <property type="component" value="Unassembled WGS sequence"/>
</dbReference>
<organism evidence="2 3">
    <name type="scientific">Jimgerdemannia flammicorona</name>
    <dbReference type="NCBI Taxonomy" id="994334"/>
    <lineage>
        <taxon>Eukaryota</taxon>
        <taxon>Fungi</taxon>
        <taxon>Fungi incertae sedis</taxon>
        <taxon>Mucoromycota</taxon>
        <taxon>Mucoromycotina</taxon>
        <taxon>Endogonomycetes</taxon>
        <taxon>Endogonales</taxon>
        <taxon>Endogonaceae</taxon>
        <taxon>Jimgerdemannia</taxon>
    </lineage>
</organism>
<dbReference type="GO" id="GO:0043625">
    <property type="term" value="C:delta DNA polymerase complex"/>
    <property type="evidence" value="ECO:0007669"/>
    <property type="project" value="TreeGrafter"/>
</dbReference>
<dbReference type="EMBL" id="RBNJ01001509">
    <property type="protein sequence ID" value="RUS33085.1"/>
    <property type="molecule type" value="Genomic_DNA"/>
</dbReference>
<comment type="caution">
    <text evidence="2">The sequence shown here is derived from an EMBL/GenBank/DDBJ whole genome shotgun (WGS) entry which is preliminary data.</text>
</comment>
<reference evidence="2 3" key="1">
    <citation type="journal article" date="2018" name="New Phytol.">
        <title>Phylogenomics of Endogonaceae and evolution of mycorrhizas within Mucoromycota.</title>
        <authorList>
            <person name="Chang Y."/>
            <person name="Desiro A."/>
            <person name="Na H."/>
            <person name="Sandor L."/>
            <person name="Lipzen A."/>
            <person name="Clum A."/>
            <person name="Barry K."/>
            <person name="Grigoriev I.V."/>
            <person name="Martin F.M."/>
            <person name="Stajich J.E."/>
            <person name="Smith M.E."/>
            <person name="Bonito G."/>
            <person name="Spatafora J.W."/>
        </authorList>
    </citation>
    <scope>NUCLEOTIDE SEQUENCE [LARGE SCALE GENOMIC DNA]</scope>
    <source>
        <strain evidence="2 3">AD002</strain>
    </source>
</reference>
<dbReference type="PANTHER" id="PTHR14303">
    <property type="entry name" value="DNA POLYMERASE DELTA SUBUNIT 4"/>
    <property type="match status" value="1"/>
</dbReference>
<proteinExistence type="predicted"/>
<dbReference type="AlphaFoldDB" id="A0A433QTK3"/>
<gene>
    <name evidence="2" type="ORF">BC938DRAFT_473151</name>
</gene>
<dbReference type="PANTHER" id="PTHR14303:SF0">
    <property type="entry name" value="DNA POLYMERASE DELTA SUBUNIT 4"/>
    <property type="match status" value="1"/>
</dbReference>
<dbReference type="InterPro" id="IPR007218">
    <property type="entry name" value="DNA_pol_delta_4"/>
</dbReference>
<accession>A0A433QTK3</accession>